<dbReference type="EMBL" id="AAZO01001448">
    <property type="status" value="NOT_ANNOTATED_CDS"/>
    <property type="molecule type" value="Genomic_DNA"/>
</dbReference>
<evidence type="ECO:0000256" key="7">
    <source>
        <dbReference type="ARBA" id="ARBA00022824"/>
    </source>
</evidence>
<dbReference type="GO" id="GO:0005789">
    <property type="term" value="C:endoplasmic reticulum membrane"/>
    <property type="evidence" value="ECO:0007669"/>
    <property type="project" value="UniProtKB-SubCell"/>
</dbReference>
<dbReference type="EC" id="2.4.1.-" evidence="10"/>
<dbReference type="PANTHER" id="PTHR12413:SF2">
    <property type="entry name" value="DOLICHYL PYROPHOSPHATE GLC1MAN9GLCNAC2 ALPHA-1,3-GLUCOSYLTRANSFERASE-RELATED"/>
    <property type="match status" value="1"/>
</dbReference>
<dbReference type="EMBL" id="DS235083">
    <property type="protein sequence ID" value="EEB11514.1"/>
    <property type="molecule type" value="Genomic_DNA"/>
</dbReference>
<dbReference type="UniPathway" id="UPA00378"/>
<dbReference type="AlphaFoldDB" id="E0VDQ8"/>
<dbReference type="RefSeq" id="XP_002424252.1">
    <property type="nucleotide sequence ID" value="XM_002424207.1"/>
</dbReference>
<keyword evidence="8 10" id="KW-1133">Transmembrane helix</keyword>
<dbReference type="GO" id="GO:0006487">
    <property type="term" value="P:protein N-linked glycosylation"/>
    <property type="evidence" value="ECO:0007669"/>
    <property type="project" value="TreeGrafter"/>
</dbReference>
<dbReference type="CTD" id="8238378"/>
<evidence type="ECO:0000256" key="10">
    <source>
        <dbReference type="RuleBase" id="RU363110"/>
    </source>
</evidence>
<dbReference type="GeneID" id="8238378"/>
<evidence type="ECO:0000256" key="3">
    <source>
        <dbReference type="ARBA" id="ARBA00008715"/>
    </source>
</evidence>
<feature type="transmembrane region" description="Helical" evidence="10">
    <location>
        <begin position="120"/>
        <end position="137"/>
    </location>
</feature>
<evidence type="ECO:0000256" key="8">
    <source>
        <dbReference type="ARBA" id="ARBA00022989"/>
    </source>
</evidence>
<evidence type="ECO:0000313" key="13">
    <source>
        <dbReference type="Proteomes" id="UP000009046"/>
    </source>
</evidence>
<dbReference type="PANTHER" id="PTHR12413">
    <property type="entry name" value="DOLICHYL GLYCOSYLTRANSFERASE"/>
    <property type="match status" value="1"/>
</dbReference>
<keyword evidence="5 10" id="KW-0808">Transferase</keyword>
<dbReference type="VEuPathDB" id="VectorBase:PHUM123160"/>
<dbReference type="KEGG" id="phu:Phum_PHUM123160"/>
<evidence type="ECO:0000313" key="12">
    <source>
        <dbReference type="EnsemblMetazoa" id="PHUM123160-PA"/>
    </source>
</evidence>
<keyword evidence="4 10" id="KW-0328">Glycosyltransferase</keyword>
<dbReference type="InterPro" id="IPR004856">
    <property type="entry name" value="Glyco_trans_ALG6/ALG8"/>
</dbReference>
<comment type="subcellular location">
    <subcellularLocation>
        <location evidence="1 10">Endoplasmic reticulum membrane</location>
        <topology evidence="1 10">Multi-pass membrane protein</topology>
    </subcellularLocation>
</comment>
<reference evidence="11" key="1">
    <citation type="submission" date="2007-04" db="EMBL/GenBank/DDBJ databases">
        <title>Annotation of Pediculus humanus corporis strain USDA.</title>
        <authorList>
            <person name="Kirkness E."/>
            <person name="Hannick L."/>
            <person name="Hass B."/>
            <person name="Bruggner R."/>
            <person name="Lawson D."/>
            <person name="Bidwell S."/>
            <person name="Joardar V."/>
            <person name="Caler E."/>
            <person name="Walenz B."/>
            <person name="Inman J."/>
            <person name="Schobel S."/>
            <person name="Galinsky K."/>
            <person name="Amedeo P."/>
            <person name="Strausberg R."/>
        </authorList>
    </citation>
    <scope>NUCLEOTIDE SEQUENCE</scope>
    <source>
        <strain evidence="11">USDA</strain>
    </source>
</reference>
<protein>
    <recommendedName>
        <fullName evidence="10">Alpha-1,3-glucosyltransferase</fullName>
        <ecNumber evidence="10">2.4.1.-</ecNumber>
    </recommendedName>
</protein>
<evidence type="ECO:0000256" key="1">
    <source>
        <dbReference type="ARBA" id="ARBA00004477"/>
    </source>
</evidence>
<dbReference type="GO" id="GO:0042283">
    <property type="term" value="F:dolichyl pyrophosphate Glc1Man9GlcNAc2 alpha-1,3-glucosyltransferase activity"/>
    <property type="evidence" value="ECO:0007669"/>
    <property type="project" value="TreeGrafter"/>
</dbReference>
<feature type="transmembrane region" description="Helical" evidence="10">
    <location>
        <begin position="25"/>
        <end position="42"/>
    </location>
</feature>
<reference evidence="12" key="3">
    <citation type="submission" date="2020-05" db="UniProtKB">
        <authorList>
            <consortium name="EnsemblMetazoa"/>
        </authorList>
    </citation>
    <scope>IDENTIFICATION</scope>
    <source>
        <strain evidence="12">USDA</strain>
    </source>
</reference>
<keyword evidence="6 10" id="KW-0812">Transmembrane</keyword>
<feature type="transmembrane region" description="Helical" evidence="10">
    <location>
        <begin position="63"/>
        <end position="82"/>
    </location>
</feature>
<reference evidence="11" key="2">
    <citation type="submission" date="2007-04" db="EMBL/GenBank/DDBJ databases">
        <title>The genome of the human body louse.</title>
        <authorList>
            <consortium name="The Human Body Louse Genome Consortium"/>
            <person name="Kirkness E."/>
            <person name="Walenz B."/>
            <person name="Hass B."/>
            <person name="Bruggner R."/>
            <person name="Strausberg R."/>
        </authorList>
    </citation>
    <scope>NUCLEOTIDE SEQUENCE</scope>
    <source>
        <strain evidence="11">USDA</strain>
    </source>
</reference>
<evidence type="ECO:0000256" key="5">
    <source>
        <dbReference type="ARBA" id="ARBA00022679"/>
    </source>
</evidence>
<dbReference type="EMBL" id="AAZO01001449">
    <property type="status" value="NOT_ANNOTATED_CDS"/>
    <property type="molecule type" value="Genomic_DNA"/>
</dbReference>
<evidence type="ECO:0000256" key="6">
    <source>
        <dbReference type="ARBA" id="ARBA00022692"/>
    </source>
</evidence>
<evidence type="ECO:0000256" key="4">
    <source>
        <dbReference type="ARBA" id="ARBA00022676"/>
    </source>
</evidence>
<gene>
    <name evidence="12" type="primary">8238378</name>
    <name evidence="11" type="ORF">Phum_PHUM123160</name>
</gene>
<dbReference type="EMBL" id="AAZO01001450">
    <property type="status" value="NOT_ANNOTATED_CDS"/>
    <property type="molecule type" value="Genomic_DNA"/>
</dbReference>
<comment type="pathway">
    <text evidence="2 10">Protein modification; protein glycosylation.</text>
</comment>
<keyword evidence="9 10" id="KW-0472">Membrane</keyword>
<dbReference type="InParanoid" id="E0VDQ8"/>
<keyword evidence="13" id="KW-1185">Reference proteome</keyword>
<dbReference type="HOGENOM" id="CLU_1002222_0_0_1"/>
<evidence type="ECO:0000313" key="11">
    <source>
        <dbReference type="EMBL" id="EEB11514.1"/>
    </source>
</evidence>
<evidence type="ECO:0000256" key="9">
    <source>
        <dbReference type="ARBA" id="ARBA00023136"/>
    </source>
</evidence>
<name>E0VDQ8_PEDHC</name>
<feature type="transmembrane region" description="Helical" evidence="10">
    <location>
        <begin position="157"/>
        <end position="178"/>
    </location>
</feature>
<sequence length="278" mass="32628">MPLKTIYPSMSLPVVISFVPNRTNWFTTEFSVVIFLWCCTYLSKSGVRKSSKWSSKWRSPATILQVLLFGNIGLIIVDHIHFQYNGFLYGILLISISKLFQAKCLQSAIYFTILLNLKHIFIYVAPPYFIYLLRNYCFLNTTPGLTINWNSFSRNRFFKLSSVVIVIFLISFGPFIILNQMKQIILRLFPFKRGLCHAYWAPNFWALYNTIDRILALTLQKFSSSHTFNNTMTRGLVQDIEHTVFPNVHPKTTFFLTFLTILPCLIKLWRWPEKIYNQ</sequence>
<evidence type="ECO:0000256" key="2">
    <source>
        <dbReference type="ARBA" id="ARBA00004922"/>
    </source>
</evidence>
<dbReference type="Proteomes" id="UP000009046">
    <property type="component" value="Unassembled WGS sequence"/>
</dbReference>
<dbReference type="EnsemblMetazoa" id="PHUM123160-RA">
    <property type="protein sequence ID" value="PHUM123160-PA"/>
    <property type="gene ID" value="PHUM123160"/>
</dbReference>
<proteinExistence type="inferred from homology"/>
<dbReference type="OrthoDB" id="1689333at2759"/>
<dbReference type="Pfam" id="PF03155">
    <property type="entry name" value="Alg6_Alg8"/>
    <property type="match status" value="1"/>
</dbReference>
<accession>E0VDQ8</accession>
<organism>
    <name type="scientific">Pediculus humanus subsp. corporis</name>
    <name type="common">Body louse</name>
    <dbReference type="NCBI Taxonomy" id="121224"/>
    <lineage>
        <taxon>Eukaryota</taxon>
        <taxon>Metazoa</taxon>
        <taxon>Ecdysozoa</taxon>
        <taxon>Arthropoda</taxon>
        <taxon>Hexapoda</taxon>
        <taxon>Insecta</taxon>
        <taxon>Pterygota</taxon>
        <taxon>Neoptera</taxon>
        <taxon>Paraneoptera</taxon>
        <taxon>Psocodea</taxon>
        <taxon>Troctomorpha</taxon>
        <taxon>Phthiraptera</taxon>
        <taxon>Anoplura</taxon>
        <taxon>Pediculidae</taxon>
        <taxon>Pediculus</taxon>
    </lineage>
</organism>
<dbReference type="STRING" id="121224.E0VDQ8"/>
<comment type="caution">
    <text evidence="10">Lacks conserved residue(s) required for the propagation of feature annotation.</text>
</comment>
<comment type="similarity">
    <text evidence="3 10">Belongs to the ALG6/ALG8 glucosyltransferase family.</text>
</comment>
<keyword evidence="7 10" id="KW-0256">Endoplasmic reticulum</keyword>
<dbReference type="eggNOG" id="KOG2576">
    <property type="taxonomic scope" value="Eukaryota"/>
</dbReference>